<keyword evidence="1" id="KW-0808">Transferase</keyword>
<dbReference type="Proteomes" id="UP000289718">
    <property type="component" value="Unassembled WGS sequence"/>
</dbReference>
<dbReference type="GO" id="GO:0008781">
    <property type="term" value="F:N-acylneuraminate cytidylyltransferase activity"/>
    <property type="evidence" value="ECO:0007669"/>
    <property type="project" value="TreeGrafter"/>
</dbReference>
<dbReference type="InterPro" id="IPR003329">
    <property type="entry name" value="Cytidylyl_trans"/>
</dbReference>
<dbReference type="Gene3D" id="3.90.550.10">
    <property type="entry name" value="Spore Coat Polysaccharide Biosynthesis Protein SpsA, Chain A"/>
    <property type="match status" value="1"/>
</dbReference>
<keyword evidence="2" id="KW-1185">Reference proteome</keyword>
<dbReference type="InterPro" id="IPR029044">
    <property type="entry name" value="Nucleotide-diphossugar_trans"/>
</dbReference>
<sequence length="234" mass="27248">MNHKISVFLPVRSGSTRVINKNTKLFSNDSSLLQIKLQQLIKTSTIDEIIVSTNCNICLNQAQDFLLKDSRIKLIKRSDELANGKTTVKQMLTHMCKLVSYDHILYTHVTSPFINNYHFDDAITKYNKLIDNNNIDSMISVNKIQNFILDKKGNLINNKISENKWPNTQDLDVLYEMNHAFYLASKKLFQTGDRVGKNPFYYECVGTERIDIDWEDDFTFAQKVYKLLYESKKQ</sequence>
<dbReference type="OrthoDB" id="9805604at2"/>
<organism evidence="1 2">
    <name type="scientific">Halarcobacter mediterraneus</name>
    <dbReference type="NCBI Taxonomy" id="2023153"/>
    <lineage>
        <taxon>Bacteria</taxon>
        <taxon>Pseudomonadati</taxon>
        <taxon>Campylobacterota</taxon>
        <taxon>Epsilonproteobacteria</taxon>
        <taxon>Campylobacterales</taxon>
        <taxon>Arcobacteraceae</taxon>
        <taxon>Halarcobacter</taxon>
    </lineage>
</organism>
<dbReference type="InterPro" id="IPR050793">
    <property type="entry name" value="CMP-NeuNAc_synthase"/>
</dbReference>
<dbReference type="EMBL" id="NXIE01000002">
    <property type="protein sequence ID" value="RXK13596.1"/>
    <property type="molecule type" value="Genomic_DNA"/>
</dbReference>
<dbReference type="Pfam" id="PF02348">
    <property type="entry name" value="CTP_transf_3"/>
    <property type="match status" value="1"/>
</dbReference>
<dbReference type="PANTHER" id="PTHR21485">
    <property type="entry name" value="HAD SUPERFAMILY MEMBERS CMAS AND KDSC"/>
    <property type="match status" value="1"/>
</dbReference>
<reference evidence="1 2" key="1">
    <citation type="submission" date="2017-09" db="EMBL/GenBank/DDBJ databases">
        <title>Genomics of the genus Arcobacter.</title>
        <authorList>
            <person name="Perez-Cataluna A."/>
            <person name="Figueras M.J."/>
            <person name="Salas-Masso N."/>
        </authorList>
    </citation>
    <scope>NUCLEOTIDE SEQUENCE [LARGE SCALE GENOMIC DNA]</scope>
    <source>
        <strain evidence="1 2">F156-34</strain>
    </source>
</reference>
<comment type="caution">
    <text evidence="1">The sequence shown here is derived from an EMBL/GenBank/DDBJ whole genome shotgun (WGS) entry which is preliminary data.</text>
</comment>
<dbReference type="RefSeq" id="WP_129061419.1">
    <property type="nucleotide sequence ID" value="NZ_NXIE01000002.1"/>
</dbReference>
<dbReference type="SUPFAM" id="SSF53448">
    <property type="entry name" value="Nucleotide-diphospho-sugar transferases"/>
    <property type="match status" value="1"/>
</dbReference>
<proteinExistence type="predicted"/>
<protein>
    <submittedName>
        <fullName evidence="1">Acylneuraminate cytidylyltransferase</fullName>
    </submittedName>
</protein>
<evidence type="ECO:0000313" key="1">
    <source>
        <dbReference type="EMBL" id="RXK13596.1"/>
    </source>
</evidence>
<evidence type="ECO:0000313" key="2">
    <source>
        <dbReference type="Proteomes" id="UP000289718"/>
    </source>
</evidence>
<name>A0A4Q1AVU8_9BACT</name>
<dbReference type="AlphaFoldDB" id="A0A4Q1AVU8"/>
<keyword evidence="1" id="KW-0548">Nucleotidyltransferase</keyword>
<dbReference type="PANTHER" id="PTHR21485:SF6">
    <property type="entry name" value="N-ACYLNEURAMINATE CYTIDYLYLTRANSFERASE-RELATED"/>
    <property type="match status" value="1"/>
</dbReference>
<accession>A0A4Q1AVU8</accession>
<gene>
    <name evidence="1" type="ORF">CP965_07300</name>
</gene>